<reference evidence="2" key="3">
    <citation type="submission" date="2015-04" db="EMBL/GenBank/DDBJ databases">
        <authorList>
            <person name="Syromyatnikov M.Y."/>
            <person name="Popov V.N."/>
        </authorList>
    </citation>
    <scope>NUCLEOTIDE SEQUENCE</scope>
    <source>
        <strain evidence="2">B4147</strain>
    </source>
</reference>
<evidence type="ECO:0000313" key="2">
    <source>
        <dbReference type="EMBL" id="KKZ93028.1"/>
    </source>
</evidence>
<dbReference type="EMBL" id="LCYN01000031">
    <property type="protein sequence ID" value="KKZ93028.1"/>
    <property type="molecule type" value="Genomic_DNA"/>
</dbReference>
<dbReference type="Proteomes" id="UP000196052">
    <property type="component" value="Unassembled WGS sequence"/>
</dbReference>
<reference evidence="4" key="2">
    <citation type="submission" date="2015-04" db="EMBL/GenBank/DDBJ databases">
        <title>Draft Genome Sequences of Eight Spore-Forming Food Isolates of Bacillus cereus Genome sequencing.</title>
        <authorList>
            <person name="Krawcyk A.O."/>
            <person name="de Jong A."/>
            <person name="Eijlander R.T."/>
            <person name="Berendsen E.M."/>
            <person name="Holsappel S."/>
            <person name="Wells-Bennik M."/>
            <person name="Kuipers O.P."/>
        </authorList>
    </citation>
    <scope>NUCLEOTIDE SEQUENCE [LARGE SCALE GENOMIC DNA]</scope>
    <source>
        <strain evidence="4">B4147</strain>
    </source>
</reference>
<proteinExistence type="predicted"/>
<reference evidence="5" key="4">
    <citation type="submission" date="2016-08" db="EMBL/GenBank/DDBJ databases">
        <authorList>
            <person name="Loux V."/>
            <person name="Rue O."/>
        </authorList>
    </citation>
    <scope>NUCLEOTIDE SEQUENCE [LARGE SCALE GENOMIC DNA]</scope>
    <source>
        <strain evidence="5">INRA Bc05-F1</strain>
    </source>
</reference>
<dbReference type="AlphaFoldDB" id="A0A0G8BZS1"/>
<organism evidence="2 4">
    <name type="scientific">Bacillus wiedmannii</name>
    <dbReference type="NCBI Taxonomy" id="1890302"/>
    <lineage>
        <taxon>Bacteria</taxon>
        <taxon>Bacillati</taxon>
        <taxon>Bacillota</taxon>
        <taxon>Bacilli</taxon>
        <taxon>Bacillales</taxon>
        <taxon>Bacillaceae</taxon>
        <taxon>Bacillus</taxon>
        <taxon>Bacillus cereus group</taxon>
    </lineage>
</organism>
<reference evidence="3" key="5">
    <citation type="submission" date="2016-08" db="EMBL/GenBank/DDBJ databases">
        <authorList>
            <person name="Seilhamer J.J."/>
        </authorList>
    </citation>
    <scope>NUCLEOTIDE SEQUENCE [LARGE SCALE GENOMIC DNA]</scope>
    <source>
        <strain evidence="3">INRA Bc05-F1</strain>
    </source>
</reference>
<accession>A0A0G8BZS1</accession>
<feature type="transmembrane region" description="Helical" evidence="1">
    <location>
        <begin position="20"/>
        <end position="43"/>
    </location>
</feature>
<gene>
    <name evidence="2" type="ORF">B4147_2264</name>
    <name evidence="3" type="ORF">BC05F1_02705</name>
</gene>
<keyword evidence="1" id="KW-0472">Membrane</keyword>
<dbReference type="RefSeq" id="WP_157639288.1">
    <property type="nucleotide sequence ID" value="NZ_CM000718.1"/>
</dbReference>
<keyword evidence="1" id="KW-1133">Transmembrane helix</keyword>
<protein>
    <submittedName>
        <fullName evidence="2">Uncharacterized protein</fullName>
    </submittedName>
</protein>
<evidence type="ECO:0000313" key="3">
    <source>
        <dbReference type="EMBL" id="SCC31407.1"/>
    </source>
</evidence>
<dbReference type="EMBL" id="FMBE01000013">
    <property type="protein sequence ID" value="SCC31407.1"/>
    <property type="molecule type" value="Genomic_DNA"/>
</dbReference>
<name>A0A0G8BZS1_9BACI</name>
<dbReference type="Proteomes" id="UP000035350">
    <property type="component" value="Unassembled WGS sequence"/>
</dbReference>
<evidence type="ECO:0000256" key="1">
    <source>
        <dbReference type="SAM" id="Phobius"/>
    </source>
</evidence>
<sequence length="50" mass="6043">MIGLNPLHEWWKMSSYTKWYHYFWLTPIIAVFLGIAWVVLTIVDSVLFKK</sequence>
<keyword evidence="1" id="KW-0812">Transmembrane</keyword>
<reference evidence="2 4" key="1">
    <citation type="journal article" date="2015" name="Genome Announc.">
        <title>Next-Generation Whole-Genome Sequencing of Eight Strains of Bacillus cereus, Isolated from Food.</title>
        <authorList>
            <person name="Krawczyk A.O."/>
            <person name="de Jong A."/>
            <person name="Eijlander R.T."/>
            <person name="Berendsen E.M."/>
            <person name="Holsappel S."/>
            <person name="Wells-Bennik M.H."/>
            <person name="Kuipers O.P."/>
        </authorList>
    </citation>
    <scope>NUCLEOTIDE SEQUENCE [LARGE SCALE GENOMIC DNA]</scope>
    <source>
        <strain evidence="2 4">B4147</strain>
    </source>
</reference>
<evidence type="ECO:0000313" key="5">
    <source>
        <dbReference type="Proteomes" id="UP000196052"/>
    </source>
</evidence>
<evidence type="ECO:0000313" key="4">
    <source>
        <dbReference type="Proteomes" id="UP000035350"/>
    </source>
</evidence>
<dbReference type="PATRIC" id="fig|1396.428.peg.271"/>